<organism evidence="1 2">
    <name type="scientific">Penicillium daleae</name>
    <dbReference type="NCBI Taxonomy" id="63821"/>
    <lineage>
        <taxon>Eukaryota</taxon>
        <taxon>Fungi</taxon>
        <taxon>Dikarya</taxon>
        <taxon>Ascomycota</taxon>
        <taxon>Pezizomycotina</taxon>
        <taxon>Eurotiomycetes</taxon>
        <taxon>Eurotiomycetidae</taxon>
        <taxon>Eurotiales</taxon>
        <taxon>Aspergillaceae</taxon>
        <taxon>Penicillium</taxon>
    </lineage>
</organism>
<sequence>MRKTLLLVFIHGFKGGDDTFAAFPEKLRAVVGKALPAVTVTTAVYPKYETKGDLKECVGRFRDWLQNTVIDLEVANHTASPTVDPSVHVFLVGHSMGGIVAAETLLLLASEQPIPVNPTSKSQSASRTGDDAPVVEPGTFMFPHIQGVLAFDTPFLGIAPGVVSYGAEGHYRNATTAYNTFTEVAGIFGYGKSTPGQAAAATTVKEAPKPLPPSADAAATPSWQRWGRYAMFAGAAGAVAAGGAAALYSQRQNLTEGFTWVSSHLEFVGCLARTSELKQRLEGLVKVQEDRGIECVNFYTCLGQGAGNLVAETATGKTSFSQKIIRSKNRTFCMLPSEVENDEEAASSSRAGLQWKPAVNNKATDEVQAHVSMFLPKDNPAFLDLVGETCKTLMISIDKGWYNSSTGPTEDEDDFMDADDVVVVE</sequence>
<keyword evidence="2" id="KW-1185">Reference proteome</keyword>
<reference evidence="1" key="2">
    <citation type="journal article" date="2023" name="IMA Fungus">
        <title>Comparative genomic study of the Penicillium genus elucidates a diverse pangenome and 15 lateral gene transfer events.</title>
        <authorList>
            <person name="Petersen C."/>
            <person name="Sorensen T."/>
            <person name="Nielsen M.R."/>
            <person name="Sondergaard T.E."/>
            <person name="Sorensen J.L."/>
            <person name="Fitzpatrick D.A."/>
            <person name="Frisvad J.C."/>
            <person name="Nielsen K.L."/>
        </authorList>
    </citation>
    <scope>NUCLEOTIDE SEQUENCE</scope>
    <source>
        <strain evidence="1">IBT 16125</strain>
    </source>
</reference>
<dbReference type="GO" id="GO:0017000">
    <property type="term" value="P:antibiotic biosynthetic process"/>
    <property type="evidence" value="ECO:0007669"/>
    <property type="project" value="UniProtKB-ARBA"/>
</dbReference>
<dbReference type="GeneID" id="81600211"/>
<dbReference type="RefSeq" id="XP_056765672.1">
    <property type="nucleotide sequence ID" value="XM_056909968.1"/>
</dbReference>
<dbReference type="PANTHER" id="PTHR47842:SF1">
    <property type="entry name" value="DUF676 DOMAIN-CONTAINING PROTEIN"/>
    <property type="match status" value="1"/>
</dbReference>
<evidence type="ECO:0000313" key="1">
    <source>
        <dbReference type="EMBL" id="KAJ5450137.1"/>
    </source>
</evidence>
<dbReference type="EMBL" id="JAPVEA010000006">
    <property type="protein sequence ID" value="KAJ5450137.1"/>
    <property type="molecule type" value="Genomic_DNA"/>
</dbReference>
<dbReference type="GO" id="GO:0072330">
    <property type="term" value="P:monocarboxylic acid biosynthetic process"/>
    <property type="evidence" value="ECO:0007669"/>
    <property type="project" value="UniProtKB-ARBA"/>
</dbReference>
<accession>A0AAD6C4K1</accession>
<dbReference type="AlphaFoldDB" id="A0AAD6C4K1"/>
<reference evidence="1" key="1">
    <citation type="submission" date="2022-12" db="EMBL/GenBank/DDBJ databases">
        <authorList>
            <person name="Petersen C."/>
        </authorList>
    </citation>
    <scope>NUCLEOTIDE SEQUENCE</scope>
    <source>
        <strain evidence="1">IBT 16125</strain>
    </source>
</reference>
<protein>
    <recommendedName>
        <fullName evidence="3">DUF676 domain-containing protein</fullName>
    </recommendedName>
</protein>
<dbReference type="PANTHER" id="PTHR47842">
    <property type="entry name" value="EXPRESSED PROTEIN"/>
    <property type="match status" value="1"/>
</dbReference>
<evidence type="ECO:0008006" key="3">
    <source>
        <dbReference type="Google" id="ProtNLM"/>
    </source>
</evidence>
<dbReference type="SUPFAM" id="SSF53474">
    <property type="entry name" value="alpha/beta-Hydrolases"/>
    <property type="match status" value="1"/>
</dbReference>
<dbReference type="Proteomes" id="UP001213681">
    <property type="component" value="Unassembled WGS sequence"/>
</dbReference>
<dbReference type="InterPro" id="IPR029058">
    <property type="entry name" value="AB_hydrolase_fold"/>
</dbReference>
<evidence type="ECO:0000313" key="2">
    <source>
        <dbReference type="Proteomes" id="UP001213681"/>
    </source>
</evidence>
<name>A0AAD6C4K1_9EURO</name>
<comment type="caution">
    <text evidence="1">The sequence shown here is derived from an EMBL/GenBank/DDBJ whole genome shotgun (WGS) entry which is preliminary data.</text>
</comment>
<gene>
    <name evidence="1" type="ORF">N7458_006586</name>
</gene>
<proteinExistence type="predicted"/>
<dbReference type="Gene3D" id="3.40.50.1820">
    <property type="entry name" value="alpha/beta hydrolase"/>
    <property type="match status" value="1"/>
</dbReference>